<sequence length="64" mass="7284">MKLSRVNEAVSQRLFTGGQLCFSSRCMTDHQEKPLIEGLFFAQISMQTLCSVAFVRQLTPLPYE</sequence>
<dbReference type="EMBL" id="CP046509">
    <property type="protein sequence ID" value="QGU86185.1"/>
    <property type="molecule type" value="Genomic_DNA"/>
</dbReference>
<dbReference type="Proteomes" id="UP000424752">
    <property type="component" value="Chromosome"/>
</dbReference>
<evidence type="ECO:0000313" key="1">
    <source>
        <dbReference type="EMBL" id="QGU86185.1"/>
    </source>
</evidence>
<accession>A0A6I6EE74</accession>
<dbReference type="KEGG" id="erwi:GN242_02585"/>
<reference evidence="1 2" key="1">
    <citation type="submission" date="2019-12" db="EMBL/GenBank/DDBJ databases">
        <title>Erwinia sp. nov., isolated from droppings of birds in the Qinghai-Tiebt plateau of China.</title>
        <authorList>
            <person name="Ge Y."/>
        </authorList>
    </citation>
    <scope>NUCLEOTIDE SEQUENCE [LARGE SCALE GENOMIC DNA]</scope>
    <source>
        <strain evidence="1 2">J780</strain>
    </source>
</reference>
<organism evidence="1 2">
    <name type="scientific">Erwinia sorbitola</name>
    <dbReference type="NCBI Taxonomy" id="2681984"/>
    <lineage>
        <taxon>Bacteria</taxon>
        <taxon>Pseudomonadati</taxon>
        <taxon>Pseudomonadota</taxon>
        <taxon>Gammaproteobacteria</taxon>
        <taxon>Enterobacterales</taxon>
        <taxon>Erwiniaceae</taxon>
        <taxon>Erwinia</taxon>
    </lineage>
</organism>
<protein>
    <submittedName>
        <fullName evidence="1">Uncharacterized protein</fullName>
    </submittedName>
</protein>
<dbReference type="RefSeq" id="WP_156286862.1">
    <property type="nucleotide sequence ID" value="NZ_CP046509.1"/>
</dbReference>
<proteinExistence type="predicted"/>
<evidence type="ECO:0000313" key="2">
    <source>
        <dbReference type="Proteomes" id="UP000424752"/>
    </source>
</evidence>
<dbReference type="AlphaFoldDB" id="A0A6I6EE74"/>
<gene>
    <name evidence="1" type="ORF">GN242_02585</name>
</gene>
<name>A0A6I6EE74_9GAMM</name>